<feature type="binding site" evidence="6">
    <location>
        <position position="154"/>
    </location>
    <ligand>
        <name>FMN</name>
        <dbReference type="ChEBI" id="CHEBI:58210"/>
    </ligand>
</feature>
<dbReference type="NCBIfam" id="TIGR03860">
    <property type="entry name" value="FMN_nitrolo"/>
    <property type="match status" value="1"/>
</dbReference>
<comment type="caution">
    <text evidence="8">The sequence shown here is derived from an EMBL/GenBank/DDBJ whole genome shotgun (WGS) entry which is preliminary data.</text>
</comment>
<organism evidence="8 9">
    <name type="scientific">Acuticoccus sediminis</name>
    <dbReference type="NCBI Taxonomy" id="2184697"/>
    <lineage>
        <taxon>Bacteria</taxon>
        <taxon>Pseudomonadati</taxon>
        <taxon>Pseudomonadota</taxon>
        <taxon>Alphaproteobacteria</taxon>
        <taxon>Hyphomicrobiales</taxon>
        <taxon>Amorphaceae</taxon>
        <taxon>Acuticoccus</taxon>
    </lineage>
</organism>
<proteinExistence type="inferred from homology"/>
<dbReference type="PIRSF" id="PIRSF000337">
    <property type="entry name" value="NTA_MOA"/>
    <property type="match status" value="1"/>
</dbReference>
<keyword evidence="4 8" id="KW-0503">Monooxygenase</keyword>
<feature type="binding site" evidence="6">
    <location>
        <position position="54"/>
    </location>
    <ligand>
        <name>FMN</name>
        <dbReference type="ChEBI" id="CHEBI:58210"/>
    </ligand>
</feature>
<dbReference type="PANTHER" id="PTHR30011">
    <property type="entry name" value="ALKANESULFONATE MONOOXYGENASE-RELATED"/>
    <property type="match status" value="1"/>
</dbReference>
<evidence type="ECO:0000256" key="3">
    <source>
        <dbReference type="ARBA" id="ARBA00023002"/>
    </source>
</evidence>
<evidence type="ECO:0000256" key="2">
    <source>
        <dbReference type="ARBA" id="ARBA00022643"/>
    </source>
</evidence>
<feature type="binding site" evidence="6">
    <location>
        <position position="150"/>
    </location>
    <ligand>
        <name>FMN</name>
        <dbReference type="ChEBI" id="CHEBI:58210"/>
    </ligand>
</feature>
<evidence type="ECO:0000313" key="8">
    <source>
        <dbReference type="EMBL" id="RAI04270.1"/>
    </source>
</evidence>
<dbReference type="EMBL" id="QHHQ01000001">
    <property type="protein sequence ID" value="RAI04270.1"/>
    <property type="molecule type" value="Genomic_DNA"/>
</dbReference>
<reference evidence="8 9" key="1">
    <citation type="submission" date="2018-05" db="EMBL/GenBank/DDBJ databases">
        <title>Acuticoccus sediminis sp. nov., isolated from deep-sea sediment of Indian Ocean.</title>
        <authorList>
            <person name="Liu X."/>
            <person name="Lai Q."/>
            <person name="Du Y."/>
            <person name="Sun F."/>
            <person name="Zhang X."/>
            <person name="Wang S."/>
            <person name="Shao Z."/>
        </authorList>
    </citation>
    <scope>NUCLEOTIDE SEQUENCE [LARGE SCALE GENOMIC DNA]</scope>
    <source>
        <strain evidence="8 9">PTG4-2</strain>
    </source>
</reference>
<keyword evidence="9" id="KW-1185">Reference proteome</keyword>
<sequence length="430" mass="46939">MLHMAWFVGQGYSVHGWQAPWSGRIDLEWMRPDIYLDLARALDRAGFDYIMLEDGLLMPDSYGGTPEWFLKNAWMVPKADPMALVPLIGQATTRIGIVATMTTSFTPPFTAARLGATLDHLTDGRFGFNIVTAHNERSAQNFGLDEHYEHDLRYEMADEWMDVVDALWSSWEDGAIVADADGGTFADVTKVHPIDHAGRFYKCRGPLNVAPGPQRRPVICQAGGSPAGRGFASRHADTILARYRDADAAKAFRDDIRARMAAHGRDPDDCKILYLMTATLAETDDLARARFAHQGEEVAANFEHKLAFMSYASGKDFSKLDLDAPLPEIRTNAAQASTKALTAGSGKTLREIASENASGGFDFVGSPDTVAAQMEETARAIGGDGFLISNPLTRHAVAEVADGLAPALARRGLLPAAMPARTLRQRLRAF</sequence>
<dbReference type="OrthoDB" id="9779442at2"/>
<evidence type="ECO:0000256" key="1">
    <source>
        <dbReference type="ARBA" id="ARBA00022630"/>
    </source>
</evidence>
<dbReference type="RefSeq" id="WP_111343617.1">
    <property type="nucleotide sequence ID" value="NZ_QHHQ01000001.1"/>
</dbReference>
<keyword evidence="1 6" id="KW-0285">Flavoprotein</keyword>
<evidence type="ECO:0000259" key="7">
    <source>
        <dbReference type="Pfam" id="PF00296"/>
    </source>
</evidence>
<dbReference type="InterPro" id="IPR036661">
    <property type="entry name" value="Luciferase-like_sf"/>
</dbReference>
<dbReference type="GO" id="GO:0004497">
    <property type="term" value="F:monooxygenase activity"/>
    <property type="evidence" value="ECO:0007669"/>
    <property type="project" value="UniProtKB-KW"/>
</dbReference>
<feature type="binding site" evidence="6">
    <location>
        <position position="100"/>
    </location>
    <ligand>
        <name>FMN</name>
        <dbReference type="ChEBI" id="CHEBI:58210"/>
    </ligand>
</feature>
<dbReference type="Gene3D" id="3.20.20.30">
    <property type="entry name" value="Luciferase-like domain"/>
    <property type="match status" value="1"/>
</dbReference>
<evidence type="ECO:0000256" key="4">
    <source>
        <dbReference type="ARBA" id="ARBA00023033"/>
    </source>
</evidence>
<keyword evidence="3" id="KW-0560">Oxidoreductase</keyword>
<dbReference type="InterPro" id="IPR051260">
    <property type="entry name" value="Diverse_substr_monoxygenases"/>
</dbReference>
<feature type="binding site" evidence="6">
    <location>
        <position position="225"/>
    </location>
    <ligand>
        <name>FMN</name>
        <dbReference type="ChEBI" id="CHEBI:58210"/>
    </ligand>
</feature>
<comment type="similarity">
    <text evidence="5">Belongs to the NtaA/SnaA/DszA monooxygenase family.</text>
</comment>
<dbReference type="SUPFAM" id="SSF51679">
    <property type="entry name" value="Bacterial luciferase-like"/>
    <property type="match status" value="1"/>
</dbReference>
<accession>A0A8B2NZX1</accession>
<evidence type="ECO:0000256" key="6">
    <source>
        <dbReference type="PIRSR" id="PIRSR000337-1"/>
    </source>
</evidence>
<dbReference type="PANTHER" id="PTHR30011:SF16">
    <property type="entry name" value="C2H2 FINGER DOMAIN TRANSCRIPTION FACTOR (EUROFUNG)-RELATED"/>
    <property type="match status" value="1"/>
</dbReference>
<feature type="domain" description="Luciferase-like" evidence="7">
    <location>
        <begin position="32"/>
        <end position="383"/>
    </location>
</feature>
<dbReference type="Pfam" id="PF00296">
    <property type="entry name" value="Bac_luciferase"/>
    <property type="match status" value="1"/>
</dbReference>
<dbReference type="GO" id="GO:0016705">
    <property type="term" value="F:oxidoreductase activity, acting on paired donors, with incorporation or reduction of molecular oxygen"/>
    <property type="evidence" value="ECO:0007669"/>
    <property type="project" value="InterPro"/>
</dbReference>
<protein>
    <submittedName>
        <fullName evidence="8">FMNH2-dependent monooxygenase</fullName>
    </submittedName>
</protein>
<dbReference type="AlphaFoldDB" id="A0A8B2NZX1"/>
<keyword evidence="2 6" id="KW-0288">FMN</keyword>
<dbReference type="Proteomes" id="UP000249590">
    <property type="component" value="Unassembled WGS sequence"/>
</dbReference>
<evidence type="ECO:0000256" key="5">
    <source>
        <dbReference type="ARBA" id="ARBA00033748"/>
    </source>
</evidence>
<gene>
    <name evidence="8" type="ORF">DLJ53_07455</name>
</gene>
<dbReference type="InterPro" id="IPR016215">
    <property type="entry name" value="NTA_MOA"/>
</dbReference>
<name>A0A8B2NZX1_9HYPH</name>
<dbReference type="InterPro" id="IPR011251">
    <property type="entry name" value="Luciferase-like_dom"/>
</dbReference>
<evidence type="ECO:0000313" key="9">
    <source>
        <dbReference type="Proteomes" id="UP000249590"/>
    </source>
</evidence>